<evidence type="ECO:0000313" key="1">
    <source>
        <dbReference type="EMBL" id="CEK51987.1"/>
    </source>
</evidence>
<proteinExistence type="predicted"/>
<dbReference type="EMBL" id="HACG01005122">
    <property type="protein sequence ID" value="CEK51987.1"/>
    <property type="molecule type" value="Transcribed_RNA"/>
</dbReference>
<organism evidence="1">
    <name type="scientific">Arion vulgaris</name>
    <dbReference type="NCBI Taxonomy" id="1028688"/>
    <lineage>
        <taxon>Eukaryota</taxon>
        <taxon>Metazoa</taxon>
        <taxon>Spiralia</taxon>
        <taxon>Lophotrochozoa</taxon>
        <taxon>Mollusca</taxon>
        <taxon>Gastropoda</taxon>
        <taxon>Heterobranchia</taxon>
        <taxon>Euthyneura</taxon>
        <taxon>Panpulmonata</taxon>
        <taxon>Eupulmonata</taxon>
        <taxon>Stylommatophora</taxon>
        <taxon>Helicina</taxon>
        <taxon>Arionoidea</taxon>
        <taxon>Arionidae</taxon>
        <taxon>Arion</taxon>
    </lineage>
</organism>
<reference evidence="1" key="1">
    <citation type="submission" date="2014-12" db="EMBL/GenBank/DDBJ databases">
        <title>Insight into the proteome of Arion vulgaris.</title>
        <authorList>
            <person name="Aradska J."/>
            <person name="Bulat T."/>
            <person name="Smidak R."/>
            <person name="Sarate P."/>
            <person name="Gangsoo J."/>
            <person name="Sialana F."/>
            <person name="Bilban M."/>
            <person name="Lubec G."/>
        </authorList>
    </citation>
    <scope>NUCLEOTIDE SEQUENCE</scope>
    <source>
        <tissue evidence="1">Skin</tissue>
    </source>
</reference>
<name>A0A0B6Y6P4_9EUPU</name>
<feature type="non-terminal residue" evidence="1">
    <location>
        <position position="108"/>
    </location>
</feature>
<protein>
    <submittedName>
        <fullName evidence="1">Uncharacterized protein</fullName>
    </submittedName>
</protein>
<dbReference type="AlphaFoldDB" id="A0A0B6Y6P4"/>
<sequence>KLDDTIKMKLVSDAPNGMGACLDNLMTSFLNDEPECDATEVYVTCLLKVFRIVSYTMTQNTMKNLEAGIKTEQSKYKLNCDLDITKIIEKVKNDNEMNFNDNYKRPLT</sequence>
<gene>
    <name evidence="1" type="primary">ORF15039</name>
</gene>
<feature type="non-terminal residue" evidence="1">
    <location>
        <position position="1"/>
    </location>
</feature>
<accession>A0A0B6Y6P4</accession>